<dbReference type="InterPro" id="IPR000120">
    <property type="entry name" value="Amidase"/>
</dbReference>
<dbReference type="SUPFAM" id="SSF75304">
    <property type="entry name" value="Amidase signature (AS) enzymes"/>
    <property type="match status" value="1"/>
</dbReference>
<evidence type="ECO:0000313" key="3">
    <source>
        <dbReference type="EMBL" id="MFD2798895.1"/>
    </source>
</evidence>
<dbReference type="Proteomes" id="UP001597478">
    <property type="component" value="Unassembled WGS sequence"/>
</dbReference>
<dbReference type="RefSeq" id="WP_377389815.1">
    <property type="nucleotide sequence ID" value="NZ_JBHSAN010000018.1"/>
</dbReference>
<keyword evidence="4" id="KW-1185">Reference proteome</keyword>
<dbReference type="InterPro" id="IPR036928">
    <property type="entry name" value="AS_sf"/>
</dbReference>
<organism evidence="3 4">
    <name type="scientific">Prauserella oleivorans</name>
    <dbReference type="NCBI Taxonomy" id="1478153"/>
    <lineage>
        <taxon>Bacteria</taxon>
        <taxon>Bacillati</taxon>
        <taxon>Actinomycetota</taxon>
        <taxon>Actinomycetes</taxon>
        <taxon>Pseudonocardiales</taxon>
        <taxon>Pseudonocardiaceae</taxon>
        <taxon>Prauserella</taxon>
    </lineage>
</organism>
<feature type="domain" description="Amidase" evidence="2">
    <location>
        <begin position="23"/>
        <end position="425"/>
    </location>
</feature>
<name>A0ABW5W8R1_9PSEU</name>
<evidence type="ECO:0000256" key="1">
    <source>
        <dbReference type="ARBA" id="ARBA00009199"/>
    </source>
</evidence>
<dbReference type="Pfam" id="PF01425">
    <property type="entry name" value="Amidase"/>
    <property type="match status" value="1"/>
</dbReference>
<dbReference type="Gene3D" id="3.90.1300.10">
    <property type="entry name" value="Amidase signature (AS) domain"/>
    <property type="match status" value="1"/>
</dbReference>
<dbReference type="InterPro" id="IPR023631">
    <property type="entry name" value="Amidase_dom"/>
</dbReference>
<dbReference type="PANTHER" id="PTHR11895">
    <property type="entry name" value="TRANSAMIDASE"/>
    <property type="match status" value="1"/>
</dbReference>
<evidence type="ECO:0000259" key="2">
    <source>
        <dbReference type="Pfam" id="PF01425"/>
    </source>
</evidence>
<dbReference type="PANTHER" id="PTHR11895:SF7">
    <property type="entry name" value="GLUTAMYL-TRNA(GLN) AMIDOTRANSFERASE SUBUNIT A, MITOCHONDRIAL"/>
    <property type="match status" value="1"/>
</dbReference>
<comment type="similarity">
    <text evidence="1">Belongs to the amidase family.</text>
</comment>
<gene>
    <name evidence="3" type="ORF">ACFS2C_05760</name>
</gene>
<evidence type="ECO:0000313" key="4">
    <source>
        <dbReference type="Proteomes" id="UP001597478"/>
    </source>
</evidence>
<protein>
    <submittedName>
        <fullName evidence="3">Amidase family protein</fullName>
    </submittedName>
</protein>
<comment type="caution">
    <text evidence="3">The sequence shown here is derived from an EMBL/GenBank/DDBJ whole genome shotgun (WGS) entry which is preliminary data.</text>
</comment>
<dbReference type="EMBL" id="JBHUOF010000006">
    <property type="protein sequence ID" value="MFD2798895.1"/>
    <property type="molecule type" value="Genomic_DNA"/>
</dbReference>
<proteinExistence type="inferred from homology"/>
<sequence>MPVTTATDIASRVRAGLDPVRPTEDALNRIDADDAVVGAFRRVRAAEALAEAKALRDRPDLDRLPLAGVPVAVKDVVPVAGETVEWGSRATNRTPAPADGAIAARLRAAGAVIVGITRVPELCVWPMTDDPGGIARNPRQPSYVAGGSSGGSAAAVAAGLVPVAHGTDGLGSVRLPAAMCGLVGIKPGRGVVGTEAESHWFDMSTHGALATTAADAALLLGVLAERPELTRPREPERLRVAVSSRVPLTHAPVPAPMRAAVDRVATLLARSGHRIVHATPDYRTAAPLGLLTRWFAGPAEQAESLDASLLQRRTRTQVRIGNAVRRAGLVRERTQHEWTRRATDFFTEHDVLVTPTLAAKPPKAGRWHERSCLANAVPSVRLAGFAGLWNLAGFPAMSVPAGTFPDGLPIGVQLVAAPGGEETLLGLAAWLEAHRS</sequence>
<reference evidence="4" key="1">
    <citation type="journal article" date="2019" name="Int. J. Syst. Evol. Microbiol.">
        <title>The Global Catalogue of Microorganisms (GCM) 10K type strain sequencing project: providing services to taxonomists for standard genome sequencing and annotation.</title>
        <authorList>
            <consortium name="The Broad Institute Genomics Platform"/>
            <consortium name="The Broad Institute Genome Sequencing Center for Infectious Disease"/>
            <person name="Wu L."/>
            <person name="Ma J."/>
        </authorList>
    </citation>
    <scope>NUCLEOTIDE SEQUENCE [LARGE SCALE GENOMIC DNA]</scope>
    <source>
        <strain evidence="4">IBRC-M 10906</strain>
    </source>
</reference>
<accession>A0ABW5W8R1</accession>